<dbReference type="EMBL" id="JACAQB010000009">
    <property type="protein sequence ID" value="NWB98358.1"/>
    <property type="molecule type" value="Genomic_DNA"/>
</dbReference>
<dbReference type="CDD" id="cd00085">
    <property type="entry name" value="HNHc"/>
    <property type="match status" value="1"/>
</dbReference>
<sequence>MKIGFRWLDGDLAGSVELFELADLSWPATDKTISHSVRRTDEKSASQAKCKVSVSGNVVELDYAAFPKENIAKGMLLGTTRLTTRSAPDFRIVTVEWKPQGSQVFELERFEFVVPRQRTASFRETEVRLEQEVEQALKKSFSELEQFLPPDGYLPPKIKVVREAFVRNPYVIAVRLTLAKGKCDLCKQNAPFKNKENKPYLEVHHITHLANGGSDTLANTQALCPNCHRKLHFGGDS</sequence>
<dbReference type="InterPro" id="IPR002711">
    <property type="entry name" value="HNH"/>
</dbReference>
<proteinExistence type="predicted"/>
<reference evidence="2 3" key="1">
    <citation type="submission" date="2020-04" db="EMBL/GenBank/DDBJ databases">
        <title>Molecular characterization of pseudomonads from Agaricus bisporus reveal novel blotch 2 pathogens in Western Europe.</title>
        <authorList>
            <person name="Taparia T."/>
            <person name="Krijger M."/>
            <person name="Haynes E."/>
            <person name="Elpinstone J.G."/>
            <person name="Noble R."/>
            <person name="Van Der Wolf J."/>
        </authorList>
    </citation>
    <scope>NUCLEOTIDE SEQUENCE [LARGE SCALE GENOMIC DNA]</scope>
    <source>
        <strain evidence="2 3">H7001</strain>
    </source>
</reference>
<dbReference type="GO" id="GO:0008270">
    <property type="term" value="F:zinc ion binding"/>
    <property type="evidence" value="ECO:0007669"/>
    <property type="project" value="InterPro"/>
</dbReference>
<evidence type="ECO:0000313" key="2">
    <source>
        <dbReference type="EMBL" id="NWB98358.1"/>
    </source>
</evidence>
<name>A0A7Y8C3L7_9PSED</name>
<comment type="caution">
    <text evidence="2">The sequence shown here is derived from an EMBL/GenBank/DDBJ whole genome shotgun (WGS) entry which is preliminary data.</text>
</comment>
<protein>
    <submittedName>
        <fullName evidence="2">HNH endonuclease</fullName>
    </submittedName>
</protein>
<dbReference type="GO" id="GO:0004519">
    <property type="term" value="F:endonuclease activity"/>
    <property type="evidence" value="ECO:0007669"/>
    <property type="project" value="UniProtKB-KW"/>
</dbReference>
<keyword evidence="2" id="KW-0255">Endonuclease</keyword>
<dbReference type="Pfam" id="PF01844">
    <property type="entry name" value="HNH"/>
    <property type="match status" value="1"/>
</dbReference>
<keyword evidence="2" id="KW-0540">Nuclease</keyword>
<feature type="domain" description="HNH nuclease" evidence="1">
    <location>
        <begin position="173"/>
        <end position="229"/>
    </location>
</feature>
<gene>
    <name evidence="2" type="ORF">HX882_20885</name>
</gene>
<dbReference type="InterPro" id="IPR003615">
    <property type="entry name" value="HNH_nuc"/>
</dbReference>
<keyword evidence="2" id="KW-0378">Hydrolase</keyword>
<dbReference type="Proteomes" id="UP000539985">
    <property type="component" value="Unassembled WGS sequence"/>
</dbReference>
<dbReference type="GO" id="GO:0003676">
    <property type="term" value="F:nucleic acid binding"/>
    <property type="evidence" value="ECO:0007669"/>
    <property type="project" value="InterPro"/>
</dbReference>
<organism evidence="2 3">
    <name type="scientific">Pseudomonas gingeri</name>
    <dbReference type="NCBI Taxonomy" id="117681"/>
    <lineage>
        <taxon>Bacteria</taxon>
        <taxon>Pseudomonadati</taxon>
        <taxon>Pseudomonadota</taxon>
        <taxon>Gammaproteobacteria</taxon>
        <taxon>Pseudomonadales</taxon>
        <taxon>Pseudomonadaceae</taxon>
        <taxon>Pseudomonas</taxon>
    </lineage>
</organism>
<dbReference type="RefSeq" id="WP_177104012.1">
    <property type="nucleotide sequence ID" value="NZ_JACAQB010000009.1"/>
</dbReference>
<dbReference type="SMART" id="SM00507">
    <property type="entry name" value="HNHc"/>
    <property type="match status" value="1"/>
</dbReference>
<dbReference type="Gene3D" id="1.10.30.50">
    <property type="match status" value="1"/>
</dbReference>
<evidence type="ECO:0000259" key="1">
    <source>
        <dbReference type="SMART" id="SM00507"/>
    </source>
</evidence>
<accession>A0A7Y8C3L7</accession>
<evidence type="ECO:0000313" key="3">
    <source>
        <dbReference type="Proteomes" id="UP000539985"/>
    </source>
</evidence>
<dbReference type="AlphaFoldDB" id="A0A7Y8C3L7"/>